<gene>
    <name evidence="5" type="ORF">HLPR_21860</name>
</gene>
<dbReference type="InterPro" id="IPR029058">
    <property type="entry name" value="AB_hydrolase_fold"/>
</dbReference>
<keyword evidence="3" id="KW-0443">Lipid metabolism</keyword>
<evidence type="ECO:0008006" key="7">
    <source>
        <dbReference type="Google" id="ProtNLM"/>
    </source>
</evidence>
<evidence type="ECO:0000256" key="3">
    <source>
        <dbReference type="ARBA" id="ARBA00023098"/>
    </source>
</evidence>
<keyword evidence="6" id="KW-1185">Reference proteome</keyword>
<dbReference type="Pfam" id="PF03403">
    <property type="entry name" value="PAF-AH_p_II"/>
    <property type="match status" value="2"/>
</dbReference>
<dbReference type="GO" id="GO:0016042">
    <property type="term" value="P:lipid catabolic process"/>
    <property type="evidence" value="ECO:0007669"/>
    <property type="project" value="UniProtKB-KW"/>
</dbReference>
<evidence type="ECO:0000256" key="4">
    <source>
        <dbReference type="SAM" id="Phobius"/>
    </source>
</evidence>
<accession>A0AAU9EXN8</accession>
<keyword evidence="1" id="KW-0378">Hydrolase</keyword>
<dbReference type="PANTHER" id="PTHR10272">
    <property type="entry name" value="PLATELET-ACTIVATING FACTOR ACETYLHYDROLASE"/>
    <property type="match status" value="1"/>
</dbReference>
<dbReference type="EMBL" id="AP028654">
    <property type="protein sequence ID" value="BEP29855.1"/>
    <property type="molecule type" value="Genomic_DNA"/>
</dbReference>
<sequence length="480" mass="55803">MRFVSKKIITGDTLNIIEILIAFVLFFIYVFKNLRNIFFDKAFIGFIFLSFVSVYLIIYDTFRWQLIPLILLIIITYILLIYIGFIYKNKNLKVSHKLSRRIVTVLIASFLFSSIIFPLNDFKIYKGKYYVGNKIYTMIDPLRKEILSKNENRKISVKLYYPSDSISKERNRWIDNIDGLEKYIFAKYKIPKFFVSYIGNIKTNSYKNVEVSNNVEKMPVVIISHGFASLGDFQTSLAEKLASNGYLVAVINHTYGSIVTNIDNKNIYLDDNLFSNDDLDYFSFGKNIIDIYKKDIMLTIEGLKKLNSVKSNLDFKNKIDVNNIALLGHSIGGSAALLLEKDDRVKSVIALDPWIEPISSKFVKYGFNKPTSVLISDEWYNSENTRYIFRICEINNCVNSKVYKVNKFSHQDFTDLGELGLMSKLFKISKTDNYNLNHKKNNAFILNYFDYYLLKKNTESKLMSYINENNDIFKAIGVKK</sequence>
<dbReference type="KEGG" id="hprf:HLPR_21860"/>
<reference evidence="5 6" key="1">
    <citation type="submission" date="2023-08" db="EMBL/GenBank/DDBJ databases">
        <title>Helicovermis profunda gen. nov., sp. nov., a novel mesophilic, fermentative bacterium within the Bacillota from a deep-sea hydrothermal vent chimney.</title>
        <authorList>
            <person name="Miyazaki U."/>
            <person name="Mizutani D."/>
            <person name="Hashimoto Y."/>
            <person name="Tame A."/>
            <person name="Sawayama S."/>
            <person name="Miyazaki J."/>
            <person name="Takai K."/>
            <person name="Nakagawa S."/>
        </authorList>
    </citation>
    <scope>NUCLEOTIDE SEQUENCE [LARGE SCALE GENOMIC DNA]</scope>
    <source>
        <strain evidence="5 6">S502</strain>
    </source>
</reference>
<name>A0AAU9EXN8_9FIRM</name>
<dbReference type="PANTHER" id="PTHR10272:SF14">
    <property type="entry name" value="PAF ACETYLHYDROLASE FAMILY PROTEIN"/>
    <property type="match status" value="1"/>
</dbReference>
<evidence type="ECO:0000313" key="5">
    <source>
        <dbReference type="EMBL" id="BEP29855.1"/>
    </source>
</evidence>
<feature type="transmembrane region" description="Helical" evidence="4">
    <location>
        <begin position="98"/>
        <end position="119"/>
    </location>
</feature>
<keyword evidence="2" id="KW-0442">Lipid degradation</keyword>
<keyword evidence="4" id="KW-0472">Membrane</keyword>
<keyword evidence="4" id="KW-0812">Transmembrane</keyword>
<evidence type="ECO:0000256" key="2">
    <source>
        <dbReference type="ARBA" id="ARBA00022963"/>
    </source>
</evidence>
<dbReference type="GO" id="GO:0003847">
    <property type="term" value="F:1-alkyl-2-acetylglycerophosphocholine esterase activity"/>
    <property type="evidence" value="ECO:0007669"/>
    <property type="project" value="TreeGrafter"/>
</dbReference>
<dbReference type="SUPFAM" id="SSF53474">
    <property type="entry name" value="alpha/beta-Hydrolases"/>
    <property type="match status" value="1"/>
</dbReference>
<proteinExistence type="predicted"/>
<organism evidence="5 6">
    <name type="scientific">Helicovermis profundi</name>
    <dbReference type="NCBI Taxonomy" id="3065157"/>
    <lineage>
        <taxon>Bacteria</taxon>
        <taxon>Bacillati</taxon>
        <taxon>Bacillota</taxon>
        <taxon>Clostridia</taxon>
        <taxon>Helicovermis</taxon>
    </lineage>
</organism>
<protein>
    <recommendedName>
        <fullName evidence="7">1-alkyl-2-acetylglycerophosphocholine esterase</fullName>
    </recommendedName>
</protein>
<feature type="transmembrane region" description="Helical" evidence="4">
    <location>
        <begin position="64"/>
        <end position="86"/>
    </location>
</feature>
<feature type="transmembrane region" description="Helical" evidence="4">
    <location>
        <begin position="38"/>
        <end position="58"/>
    </location>
</feature>
<evidence type="ECO:0000313" key="6">
    <source>
        <dbReference type="Proteomes" id="UP001321786"/>
    </source>
</evidence>
<feature type="transmembrane region" description="Helical" evidence="4">
    <location>
        <begin position="13"/>
        <end position="31"/>
    </location>
</feature>
<evidence type="ECO:0000256" key="1">
    <source>
        <dbReference type="ARBA" id="ARBA00022801"/>
    </source>
</evidence>
<dbReference type="Proteomes" id="UP001321786">
    <property type="component" value="Chromosome"/>
</dbReference>
<keyword evidence="4" id="KW-1133">Transmembrane helix</keyword>
<dbReference type="AlphaFoldDB" id="A0AAU9EXN8"/>
<dbReference type="Gene3D" id="3.40.50.1820">
    <property type="entry name" value="alpha/beta hydrolase"/>
    <property type="match status" value="1"/>
</dbReference>